<dbReference type="PROSITE" id="PS51108">
    <property type="entry name" value="PTS_EIID"/>
    <property type="match status" value="1"/>
</dbReference>
<feature type="transmembrane region" description="Helical" evidence="1">
    <location>
        <begin position="78"/>
        <end position="96"/>
    </location>
</feature>
<keyword evidence="1" id="KW-1133">Transmembrane helix</keyword>
<dbReference type="InterPro" id="IPR050303">
    <property type="entry name" value="GatZ_KbaZ_carbometab"/>
</dbReference>
<feature type="transmembrane region" description="Helical" evidence="1">
    <location>
        <begin position="339"/>
        <end position="358"/>
    </location>
</feature>
<gene>
    <name evidence="2" type="ORF">IAA19_05925</name>
</gene>
<feature type="transmembrane region" description="Helical" evidence="1">
    <location>
        <begin position="108"/>
        <end position="134"/>
    </location>
</feature>
<dbReference type="Pfam" id="PF03613">
    <property type="entry name" value="EIID-AGA"/>
    <property type="match status" value="1"/>
</dbReference>
<evidence type="ECO:0000313" key="2">
    <source>
        <dbReference type="EMBL" id="HIZ46541.1"/>
    </source>
</evidence>
<keyword evidence="1" id="KW-0472">Membrane</keyword>
<protein>
    <submittedName>
        <fullName evidence="2">PTS system mannose/fructose/sorbose family transporter subunit IID</fullName>
    </submittedName>
</protein>
<feature type="transmembrane region" description="Helical" evidence="1">
    <location>
        <begin position="188"/>
        <end position="210"/>
    </location>
</feature>
<feature type="transmembrane region" description="Helical" evidence="1">
    <location>
        <begin position="146"/>
        <end position="167"/>
    </location>
</feature>
<feature type="transmembrane region" description="Helical" evidence="1">
    <location>
        <begin position="310"/>
        <end position="327"/>
    </location>
</feature>
<dbReference type="EMBL" id="DXBM01000050">
    <property type="protein sequence ID" value="HIZ46541.1"/>
    <property type="molecule type" value="Genomic_DNA"/>
</dbReference>
<comment type="caution">
    <text evidence="2">The sequence shown here is derived from an EMBL/GenBank/DDBJ whole genome shotgun (WGS) entry which is preliminary data.</text>
</comment>
<reference evidence="2" key="1">
    <citation type="journal article" date="2021" name="PeerJ">
        <title>Extensive microbial diversity within the chicken gut microbiome revealed by metagenomics and culture.</title>
        <authorList>
            <person name="Gilroy R."/>
            <person name="Ravi A."/>
            <person name="Getino M."/>
            <person name="Pursley I."/>
            <person name="Horton D.L."/>
            <person name="Alikhan N.F."/>
            <person name="Baker D."/>
            <person name="Gharbi K."/>
            <person name="Hall N."/>
            <person name="Watson M."/>
            <person name="Adriaenssens E.M."/>
            <person name="Foster-Nyarko E."/>
            <person name="Jarju S."/>
            <person name="Secka A."/>
            <person name="Antonio M."/>
            <person name="Oren A."/>
            <person name="Chaudhuri R.R."/>
            <person name="La Ragione R."/>
            <person name="Hildebrand F."/>
            <person name="Pallen M.J."/>
        </authorList>
    </citation>
    <scope>NUCLEOTIDE SEQUENCE</scope>
    <source>
        <strain evidence="2">ChiHjej12B11-14209</strain>
    </source>
</reference>
<keyword evidence="1" id="KW-0812">Transmembrane</keyword>
<dbReference type="GO" id="GO:0009401">
    <property type="term" value="P:phosphoenolpyruvate-dependent sugar phosphotransferase system"/>
    <property type="evidence" value="ECO:0007669"/>
    <property type="project" value="InterPro"/>
</dbReference>
<evidence type="ECO:0000313" key="3">
    <source>
        <dbReference type="Proteomes" id="UP000824062"/>
    </source>
</evidence>
<dbReference type="GO" id="GO:0005886">
    <property type="term" value="C:plasma membrane"/>
    <property type="evidence" value="ECO:0007669"/>
    <property type="project" value="TreeGrafter"/>
</dbReference>
<accession>A0A9D2F093</accession>
<organism evidence="2 3">
    <name type="scientific">Candidatus Olsenella pullistercoris</name>
    <dbReference type="NCBI Taxonomy" id="2838712"/>
    <lineage>
        <taxon>Bacteria</taxon>
        <taxon>Bacillati</taxon>
        <taxon>Actinomycetota</taxon>
        <taxon>Coriobacteriia</taxon>
        <taxon>Coriobacteriales</taxon>
        <taxon>Atopobiaceae</taxon>
        <taxon>Olsenella</taxon>
    </lineage>
</organism>
<evidence type="ECO:0000256" key="1">
    <source>
        <dbReference type="SAM" id="Phobius"/>
    </source>
</evidence>
<dbReference type="PANTHER" id="PTHR32502:SF23">
    <property type="entry name" value="TRANSPORT PROTEIN, PTS SYSTEM"/>
    <property type="match status" value="1"/>
</dbReference>
<sequence length="360" mass="38431">MASNEFVVPERYEDLTPAAQVDQKTLNRMALRSCWLQSSFNYETMQSGGWLFAMIPGLEKVHTNKNDLAASMYHNLDFINTHPFLVTFVMGIVLSLEQNKVDTQTIRAVRISAASPLGGIGDALFWLTLVPITAGITSNMALEGNIIAPIIFLVIFNAAQFACRFGLMNWSYKVGTSAIDALTANMQAFTRAASILGVFVVGALTVTMGATQINLTIPNGTTRGLSATTVVVSNEEAENFADLAVDTETAEAGTLAMTDMEGNPLTAADADGNAVTTGIVDLGNGMSQVTYGTVTESPVSYSVASTLDSVMPKLVPLALVMLLYFLFAKHNFTPIKGIILLLVIGILGSGLGLWPSIWTA</sequence>
<dbReference type="AlphaFoldDB" id="A0A9D2F093"/>
<reference evidence="2" key="2">
    <citation type="submission" date="2021-04" db="EMBL/GenBank/DDBJ databases">
        <authorList>
            <person name="Gilroy R."/>
        </authorList>
    </citation>
    <scope>NUCLEOTIDE SEQUENCE</scope>
    <source>
        <strain evidence="2">ChiHjej12B11-14209</strain>
    </source>
</reference>
<proteinExistence type="predicted"/>
<dbReference type="Proteomes" id="UP000824062">
    <property type="component" value="Unassembled WGS sequence"/>
</dbReference>
<dbReference type="PANTHER" id="PTHR32502">
    <property type="entry name" value="N-ACETYLGALACTOSAMINE PERMEASE II COMPONENT-RELATED"/>
    <property type="match status" value="1"/>
</dbReference>
<name>A0A9D2F093_9ACTN</name>
<dbReference type="InterPro" id="IPR004704">
    <property type="entry name" value="PTS_IID_man"/>
</dbReference>